<dbReference type="AlphaFoldDB" id="A0A7W6G4D6"/>
<sequence>MTDLDRLLAEHAIARLITRYVHLNDAGRWEDLAALYTQDGRMNRPTAPDSFTTGREAILAAFQARPPRASRHIVANIVVDVADDGQSASAYSQLLLFTGEADGAGLPLQSPKPPLVGSYQDRLVLESGAWKFTERRGTLDFRQG</sequence>
<dbReference type="EMBL" id="JACIDX010000001">
    <property type="protein sequence ID" value="MBB3953559.1"/>
    <property type="molecule type" value="Genomic_DNA"/>
</dbReference>
<proteinExistence type="predicted"/>
<organism evidence="2 3">
    <name type="scientific">Novosphingobium sediminicola</name>
    <dbReference type="NCBI Taxonomy" id="563162"/>
    <lineage>
        <taxon>Bacteria</taxon>
        <taxon>Pseudomonadati</taxon>
        <taxon>Pseudomonadota</taxon>
        <taxon>Alphaproteobacteria</taxon>
        <taxon>Sphingomonadales</taxon>
        <taxon>Sphingomonadaceae</taxon>
        <taxon>Novosphingobium</taxon>
    </lineage>
</organism>
<reference evidence="2 3" key="1">
    <citation type="submission" date="2020-08" db="EMBL/GenBank/DDBJ databases">
        <title>Genomic Encyclopedia of Type Strains, Phase IV (KMG-IV): sequencing the most valuable type-strain genomes for metagenomic binning, comparative biology and taxonomic classification.</title>
        <authorList>
            <person name="Goeker M."/>
        </authorList>
    </citation>
    <scope>NUCLEOTIDE SEQUENCE [LARGE SCALE GENOMIC DNA]</scope>
    <source>
        <strain evidence="2 3">DSM 27057</strain>
    </source>
</reference>
<evidence type="ECO:0000313" key="3">
    <source>
        <dbReference type="Proteomes" id="UP000548867"/>
    </source>
</evidence>
<dbReference type="CDD" id="cd00531">
    <property type="entry name" value="NTF2_like"/>
    <property type="match status" value="1"/>
</dbReference>
<feature type="domain" description="SnoaL-like" evidence="1">
    <location>
        <begin position="6"/>
        <end position="136"/>
    </location>
</feature>
<dbReference type="Pfam" id="PF13577">
    <property type="entry name" value="SnoaL_4"/>
    <property type="match status" value="1"/>
</dbReference>
<dbReference type="InterPro" id="IPR037401">
    <property type="entry name" value="SnoaL-like"/>
</dbReference>
<dbReference type="Proteomes" id="UP000548867">
    <property type="component" value="Unassembled WGS sequence"/>
</dbReference>
<evidence type="ECO:0000259" key="1">
    <source>
        <dbReference type="Pfam" id="PF13577"/>
    </source>
</evidence>
<comment type="caution">
    <text evidence="2">The sequence shown here is derived from an EMBL/GenBank/DDBJ whole genome shotgun (WGS) entry which is preliminary data.</text>
</comment>
<evidence type="ECO:0000313" key="2">
    <source>
        <dbReference type="EMBL" id="MBB3953559.1"/>
    </source>
</evidence>
<dbReference type="SUPFAM" id="SSF54427">
    <property type="entry name" value="NTF2-like"/>
    <property type="match status" value="1"/>
</dbReference>
<dbReference type="Gene3D" id="3.10.450.50">
    <property type="match status" value="1"/>
</dbReference>
<keyword evidence="3" id="KW-1185">Reference proteome</keyword>
<dbReference type="RefSeq" id="WP_183622243.1">
    <property type="nucleotide sequence ID" value="NZ_JACIDX010000001.1"/>
</dbReference>
<gene>
    <name evidence="2" type="ORF">GGR38_000471</name>
</gene>
<dbReference type="InterPro" id="IPR032710">
    <property type="entry name" value="NTF2-like_dom_sf"/>
</dbReference>
<accession>A0A7W6G4D6</accession>
<protein>
    <recommendedName>
        <fullName evidence="1">SnoaL-like domain-containing protein</fullName>
    </recommendedName>
</protein>
<name>A0A7W6G4D6_9SPHN</name>